<gene>
    <name evidence="1" type="ORF">C4900_06040</name>
</gene>
<dbReference type="RefSeq" id="WP_114282628.1">
    <property type="nucleotide sequence ID" value="NZ_PSYR01000001.1"/>
</dbReference>
<protein>
    <submittedName>
        <fullName evidence="1">Uncharacterized protein</fullName>
    </submittedName>
</protein>
<dbReference type="EMBL" id="PSYR01000001">
    <property type="protein sequence ID" value="RCN59262.1"/>
    <property type="molecule type" value="Genomic_DNA"/>
</dbReference>
<reference evidence="1 2" key="1">
    <citation type="submission" date="2018-02" db="EMBL/GenBank/DDBJ databases">
        <title>Insights into the biology of acidophilic members of the Acidiferrobacteraceae family derived from comparative genomic analyses.</title>
        <authorList>
            <person name="Issotta F."/>
            <person name="Thyssen C."/>
            <person name="Mena C."/>
            <person name="Moya A."/>
            <person name="Bellenberg S."/>
            <person name="Sproer C."/>
            <person name="Covarrubias P.C."/>
            <person name="Sand W."/>
            <person name="Quatrini R."/>
            <person name="Vera M."/>
        </authorList>
    </citation>
    <scope>NUCLEOTIDE SEQUENCE [LARGE SCALE GENOMIC DNA]</scope>
    <source>
        <strain evidence="2">m-1</strain>
    </source>
</reference>
<proteinExistence type="predicted"/>
<evidence type="ECO:0000313" key="1">
    <source>
        <dbReference type="EMBL" id="RCN59262.1"/>
    </source>
</evidence>
<dbReference type="Proteomes" id="UP000253250">
    <property type="component" value="Unassembled WGS sequence"/>
</dbReference>
<keyword evidence="2" id="KW-1185">Reference proteome</keyword>
<accession>A0A368HIR0</accession>
<comment type="caution">
    <text evidence="1">The sequence shown here is derived from an EMBL/GenBank/DDBJ whole genome shotgun (WGS) entry which is preliminary data.</text>
</comment>
<evidence type="ECO:0000313" key="2">
    <source>
        <dbReference type="Proteomes" id="UP000253250"/>
    </source>
</evidence>
<dbReference type="OrthoDB" id="596881at2"/>
<dbReference type="AlphaFoldDB" id="A0A368HIR0"/>
<name>A0A368HIR0_9GAMM</name>
<organism evidence="1 2">
    <name type="scientific">Acidiferrobacter thiooxydans</name>
    <dbReference type="NCBI Taxonomy" id="163359"/>
    <lineage>
        <taxon>Bacteria</taxon>
        <taxon>Pseudomonadati</taxon>
        <taxon>Pseudomonadota</taxon>
        <taxon>Gammaproteobacteria</taxon>
        <taxon>Acidiferrobacterales</taxon>
        <taxon>Acidiferrobacteraceae</taxon>
        <taxon>Acidiferrobacter</taxon>
    </lineage>
</organism>
<sequence>MGRGSRPAWRLRLSWARPLGRLVRRLGQFVGKQWHQSAWVAEGRFLVEGILWDVARRWPRLGARNRRRRVGSGDEGPVRRLSALRFELAWVPMAHAQGLEIAHTATRLGVHVGTENLTRNQTVWSDAIHESVLVSAYPLALWLASSWWRLHWEPLLAPGAHVTLEWRKAHEMESAGFGFVWPRVLFASDGEAMQIWAVAARSRSKNRKAVRYLTGTEGPVSVPLTDFTQGVDDFMAATVWRLKVRTRLYGDSTLRTLWDDLRGDRADPRRAQWRRCEAELGFPIGQCPNGLMDKALALQDVMGPAVSELLPVYGKAAGLAFVPLEALSGTPGIAGRPMDPRAPKTRTAPQGASWAQAALMAHEVRAAIGLAAGPLEDKVLYDLLGVPKDTKPHATLGPAARAAVAIPGIRDEYRILIREGDRPTQRFAWARLFADFLLPEAARGPWLASTDLMTWRQKYQRALAAELLCPIEALKAYLNGNTSPAGVDLAARDFGVPIEIVEAVLSYNGILSSRVRFGEPKTGFPYYQGRFASEFAWLPGGKGVATFRKM</sequence>